<dbReference type="SUPFAM" id="SSF56436">
    <property type="entry name" value="C-type lectin-like"/>
    <property type="match status" value="1"/>
</dbReference>
<dbReference type="AlphaFoldDB" id="A0A1I2HJ45"/>
<proteinExistence type="predicted"/>
<feature type="compositionally biased region" description="Polar residues" evidence="1">
    <location>
        <begin position="347"/>
        <end position="360"/>
    </location>
</feature>
<reference evidence="4" key="1">
    <citation type="submission" date="2016-10" db="EMBL/GenBank/DDBJ databases">
        <authorList>
            <person name="Varghese N."/>
            <person name="Submissions S."/>
        </authorList>
    </citation>
    <scope>NUCLEOTIDE SEQUENCE [LARGE SCALE GENOMIC DNA]</scope>
    <source>
        <strain evidence="4">ATCC 25963</strain>
    </source>
</reference>
<sequence>MPTFHRPVRTPSSPSPARRCAASWLLALLGAACGCKPPASDDRSSTATNSTTSGHAGVPSSGSSASTGAGSSDAGGTAEPPECGSGASCACGTLGCACGPDGVCSEGACNPDTGTCTLEQDGMVRVPAGPFWMGCREGVDTDASSGPCPKTQLPYRQVTLDAFWIDRLEVTKGSYRLCIAAGVCAAPPRWDAEWYKDGTFVPGQDDMPVASVTWTQANTYCAWLGKRLPSDAEWEKAARGTDGRKYPWGSTEPTCEHANFRPWDIAGVKPGEACPYRAMFETLTPVGMFCRRGASPYGACDMSGNVLEWAADGYDFAGYEGLPAEDPLREPTEGPVSRRGSGWGAWTLSQGGYSLRTSQRQGGGRDDLNETLETGFRCARSG</sequence>
<dbReference type="Gene3D" id="3.90.1580.10">
    <property type="entry name" value="paralog of FGE (formylglycine-generating enzyme)"/>
    <property type="match status" value="1"/>
</dbReference>
<gene>
    <name evidence="3" type="ORF">SAMN02745121_07989</name>
</gene>
<protein>
    <submittedName>
        <fullName evidence="3">Formylglycine-generating enzyme, required for sulfatase activity, contains SUMF1/FGE domain</fullName>
    </submittedName>
</protein>
<dbReference type="RefSeq" id="WP_170136279.1">
    <property type="nucleotide sequence ID" value="NZ_FOMX01000043.1"/>
</dbReference>
<dbReference type="Pfam" id="PF03781">
    <property type="entry name" value="FGE-sulfatase"/>
    <property type="match status" value="1"/>
</dbReference>
<accession>A0A1I2HJ45</accession>
<dbReference type="InterPro" id="IPR016187">
    <property type="entry name" value="CTDL_fold"/>
</dbReference>
<evidence type="ECO:0000259" key="2">
    <source>
        <dbReference type="Pfam" id="PF03781"/>
    </source>
</evidence>
<keyword evidence="4" id="KW-1185">Reference proteome</keyword>
<dbReference type="GO" id="GO:0120147">
    <property type="term" value="F:formylglycine-generating oxidase activity"/>
    <property type="evidence" value="ECO:0007669"/>
    <property type="project" value="TreeGrafter"/>
</dbReference>
<feature type="compositionally biased region" description="Low complexity" evidence="1">
    <location>
        <begin position="53"/>
        <end position="77"/>
    </location>
</feature>
<dbReference type="EMBL" id="FOMX01000043">
    <property type="protein sequence ID" value="SFF29538.1"/>
    <property type="molecule type" value="Genomic_DNA"/>
</dbReference>
<feature type="domain" description="Sulfatase-modifying factor enzyme-like" evidence="2">
    <location>
        <begin position="120"/>
        <end position="380"/>
    </location>
</feature>
<dbReference type="InterPro" id="IPR051043">
    <property type="entry name" value="Sulfatase_Mod_Factor_Kinase"/>
</dbReference>
<feature type="region of interest" description="Disordered" evidence="1">
    <location>
        <begin position="36"/>
        <end position="77"/>
    </location>
</feature>
<evidence type="ECO:0000313" key="4">
    <source>
        <dbReference type="Proteomes" id="UP000199400"/>
    </source>
</evidence>
<dbReference type="STRING" id="54.SAMN02745121_07989"/>
<dbReference type="PANTHER" id="PTHR23150:SF19">
    <property type="entry name" value="FORMYLGLYCINE-GENERATING ENZYME"/>
    <property type="match status" value="1"/>
</dbReference>
<dbReference type="PROSITE" id="PS51257">
    <property type="entry name" value="PROKAR_LIPOPROTEIN"/>
    <property type="match status" value="1"/>
</dbReference>
<name>A0A1I2HJ45_9BACT</name>
<dbReference type="InterPro" id="IPR005532">
    <property type="entry name" value="SUMF_dom"/>
</dbReference>
<evidence type="ECO:0000256" key="1">
    <source>
        <dbReference type="SAM" id="MobiDB-lite"/>
    </source>
</evidence>
<evidence type="ECO:0000313" key="3">
    <source>
        <dbReference type="EMBL" id="SFF29538.1"/>
    </source>
</evidence>
<organism evidence="3 4">
    <name type="scientific">Nannocystis exedens</name>
    <dbReference type="NCBI Taxonomy" id="54"/>
    <lineage>
        <taxon>Bacteria</taxon>
        <taxon>Pseudomonadati</taxon>
        <taxon>Myxococcota</taxon>
        <taxon>Polyangia</taxon>
        <taxon>Nannocystales</taxon>
        <taxon>Nannocystaceae</taxon>
        <taxon>Nannocystis</taxon>
    </lineage>
</organism>
<dbReference type="Proteomes" id="UP000199400">
    <property type="component" value="Unassembled WGS sequence"/>
</dbReference>
<dbReference type="InterPro" id="IPR042095">
    <property type="entry name" value="SUMF_sf"/>
</dbReference>
<feature type="region of interest" description="Disordered" evidence="1">
    <location>
        <begin position="324"/>
        <end position="382"/>
    </location>
</feature>
<dbReference type="PANTHER" id="PTHR23150">
    <property type="entry name" value="SULFATASE MODIFYING FACTOR 1, 2"/>
    <property type="match status" value="1"/>
</dbReference>